<dbReference type="SUPFAM" id="SSF52833">
    <property type="entry name" value="Thioredoxin-like"/>
    <property type="match status" value="1"/>
</dbReference>
<dbReference type="InterPro" id="IPR007494">
    <property type="entry name" value="Glutaredoxin2_C"/>
</dbReference>
<dbReference type="Pfam" id="PF04399">
    <property type="entry name" value="Glutaredoxin2_C"/>
    <property type="match status" value="1"/>
</dbReference>
<evidence type="ECO:0000313" key="2">
    <source>
        <dbReference type="EMBL" id="TKZ18136.1"/>
    </source>
</evidence>
<dbReference type="PROSITE" id="PS51354">
    <property type="entry name" value="GLUTAREDOXIN_2"/>
    <property type="match status" value="1"/>
</dbReference>
<accession>A0A4U7MZ88</accession>
<dbReference type="AlphaFoldDB" id="A0A4U7MZ88"/>
<dbReference type="Proteomes" id="UP000306575">
    <property type="component" value="Unassembled WGS sequence"/>
</dbReference>
<dbReference type="Gene3D" id="1.20.1050.10">
    <property type="match status" value="1"/>
</dbReference>
<organism evidence="2 3">
    <name type="scientific">Shimia litoralis</name>
    <dbReference type="NCBI Taxonomy" id="420403"/>
    <lineage>
        <taxon>Bacteria</taxon>
        <taxon>Pseudomonadati</taxon>
        <taxon>Pseudomonadota</taxon>
        <taxon>Alphaproteobacteria</taxon>
        <taxon>Rhodobacterales</taxon>
        <taxon>Roseobacteraceae</taxon>
    </lineage>
</organism>
<protein>
    <recommendedName>
        <fullName evidence="1">GST N-terminal domain-containing protein</fullName>
    </recommendedName>
</protein>
<gene>
    <name evidence="2" type="ORF">FAP39_12520</name>
</gene>
<dbReference type="CDD" id="cd00570">
    <property type="entry name" value="GST_N_family"/>
    <property type="match status" value="1"/>
</dbReference>
<dbReference type="Gene3D" id="3.40.30.10">
    <property type="entry name" value="Glutaredoxin"/>
    <property type="match status" value="1"/>
</dbReference>
<dbReference type="InterPro" id="IPR036282">
    <property type="entry name" value="Glutathione-S-Trfase_C_sf"/>
</dbReference>
<evidence type="ECO:0000313" key="3">
    <source>
        <dbReference type="Proteomes" id="UP000306575"/>
    </source>
</evidence>
<feature type="domain" description="GST N-terminal" evidence="1">
    <location>
        <begin position="32"/>
        <end position="110"/>
    </location>
</feature>
<sequence>MPFNLLQNSPRRPVVRMSFEVAPRSLLYLWTPAMNLYVFETCPYCVRTRVMAGLKGLSPEIVHVEPGKIPEELKGRIDRLTVPILVDGETLIQDSTEIIRRFDKIGAPILSSYDPSGDLEDWRATFAAALNALCYPRMPHLGVPELASPQSKAFFGQMMPERIGMSFPDALAKTTELVREVEAALPGAEPYLSGDTISFDTLAALADLQSLTMVAEIDFPVQISIPFTQLMVRAGIPPFQAVAA</sequence>
<dbReference type="EMBL" id="SULI01000016">
    <property type="protein sequence ID" value="TKZ18136.1"/>
    <property type="molecule type" value="Genomic_DNA"/>
</dbReference>
<proteinExistence type="predicted"/>
<dbReference type="InterPro" id="IPR036249">
    <property type="entry name" value="Thioredoxin-like_sf"/>
</dbReference>
<keyword evidence="3" id="KW-1185">Reference proteome</keyword>
<dbReference type="OrthoDB" id="5291571at2"/>
<comment type="caution">
    <text evidence="2">The sequence shown here is derived from an EMBL/GenBank/DDBJ whole genome shotgun (WGS) entry which is preliminary data.</text>
</comment>
<name>A0A4U7MZ88_9RHOB</name>
<dbReference type="InterPro" id="IPR004045">
    <property type="entry name" value="Glutathione_S-Trfase_N"/>
</dbReference>
<dbReference type="PROSITE" id="PS50404">
    <property type="entry name" value="GST_NTER"/>
    <property type="match status" value="1"/>
</dbReference>
<dbReference type="SUPFAM" id="SSF47616">
    <property type="entry name" value="GST C-terminal domain-like"/>
    <property type="match status" value="1"/>
</dbReference>
<dbReference type="Pfam" id="PF13417">
    <property type="entry name" value="GST_N_3"/>
    <property type="match status" value="1"/>
</dbReference>
<evidence type="ECO:0000259" key="1">
    <source>
        <dbReference type="PROSITE" id="PS50404"/>
    </source>
</evidence>
<reference evidence="2 3" key="1">
    <citation type="submission" date="2019-04" db="EMBL/GenBank/DDBJ databases">
        <title>Genome sequence of Pelagicola litoralis CL-ES2.</title>
        <authorList>
            <person name="Cao J."/>
        </authorList>
    </citation>
    <scope>NUCLEOTIDE SEQUENCE [LARGE SCALE GENOMIC DNA]</scope>
    <source>
        <strain evidence="2 3">CL-ES2</strain>
    </source>
</reference>